<name>A0A0P6WUM1_9BACI</name>
<dbReference type="Pfam" id="PF07070">
    <property type="entry name" value="Spo0M"/>
    <property type="match status" value="1"/>
</dbReference>
<protein>
    <submittedName>
        <fullName evidence="1">Sporulation protein SpoOM</fullName>
    </submittedName>
</protein>
<comment type="caution">
    <text evidence="1">The sequence shown here is derived from an EMBL/GenBank/DDBJ whole genome shotgun (WGS) entry which is preliminary data.</text>
</comment>
<organism evidence="1 2">
    <name type="scientific">Rossellomorea vietnamensis</name>
    <dbReference type="NCBI Taxonomy" id="218284"/>
    <lineage>
        <taxon>Bacteria</taxon>
        <taxon>Bacillati</taxon>
        <taxon>Bacillota</taxon>
        <taxon>Bacilli</taxon>
        <taxon>Bacillales</taxon>
        <taxon>Bacillaceae</taxon>
        <taxon>Rossellomorea</taxon>
    </lineage>
</organism>
<dbReference type="InterPro" id="IPR014756">
    <property type="entry name" value="Ig_E-set"/>
</dbReference>
<dbReference type="OrthoDB" id="2351239at2"/>
<reference evidence="1 2" key="1">
    <citation type="submission" date="2015-08" db="EMBL/GenBank/DDBJ databases">
        <title>Draft Genome Sequence of Bacillus vietnamensis UCD-SED5.</title>
        <authorList>
            <person name="Lee R.D."/>
            <person name="Jospin G."/>
            <person name="Lang J.M."/>
            <person name="Coil D.A."/>
            <person name="Eisen J.A."/>
        </authorList>
    </citation>
    <scope>NUCLEOTIDE SEQUENCE [LARGE SCALE GENOMIC DNA]</scope>
    <source>
        <strain evidence="1 2">UCD-SED5</strain>
    </source>
</reference>
<dbReference type="InterPro" id="IPR009776">
    <property type="entry name" value="Spore_0_M"/>
</dbReference>
<dbReference type="RefSeq" id="WP_060672432.1">
    <property type="nucleotide sequence ID" value="NZ_LIXZ01000006.1"/>
</dbReference>
<dbReference type="PANTHER" id="PTHR40053">
    <property type="entry name" value="SPORULATION-CONTROL PROTEIN SPO0M"/>
    <property type="match status" value="1"/>
</dbReference>
<dbReference type="AlphaFoldDB" id="A0A0P6WUM1"/>
<dbReference type="InterPro" id="IPR014752">
    <property type="entry name" value="Arrestin-like_C"/>
</dbReference>
<dbReference type="PANTHER" id="PTHR40053:SF1">
    <property type="entry name" value="SPORULATION-CONTROL PROTEIN SPO0M"/>
    <property type="match status" value="1"/>
</dbReference>
<proteinExistence type="predicted"/>
<dbReference type="eggNOG" id="COG4326">
    <property type="taxonomic scope" value="Bacteria"/>
</dbReference>
<evidence type="ECO:0000313" key="1">
    <source>
        <dbReference type="EMBL" id="KPL59870.1"/>
    </source>
</evidence>
<dbReference type="PATRIC" id="fig|218284.4.peg.3783"/>
<dbReference type="Proteomes" id="UP000050398">
    <property type="component" value="Unassembled WGS sequence"/>
</dbReference>
<gene>
    <name evidence="1" type="ORF">AM506_10520</name>
</gene>
<evidence type="ECO:0000313" key="2">
    <source>
        <dbReference type="Proteomes" id="UP000050398"/>
    </source>
</evidence>
<sequence>MSFFNKVFASIGIGAATVDTKLEKSSYVAGETVNGVVEITGGSTEQSIDAIYLTLFTTYIRESDDKKHTDYAPIQKVQISNPFTVLEDEKKEFPFTFTLPFETPITYGNTRVWVATGVDIKNSVDPKDKDYIEIVPNHLTNAILTSVQELGFRIRTVECEEAPRRYRGRYPFIQEFEFVPVNGPYQRKLDELELMFLNQSEDQVEMLLEVDRRARGLGGFLAEALEMDESMVRVTISSSDVPQLASKLQQAIDKFA</sequence>
<accession>A0A0P6WUM1</accession>
<dbReference type="Gene3D" id="2.60.40.640">
    <property type="match status" value="1"/>
</dbReference>
<dbReference type="SUPFAM" id="SSF81296">
    <property type="entry name" value="E set domains"/>
    <property type="match status" value="1"/>
</dbReference>
<dbReference type="EMBL" id="LIXZ01000006">
    <property type="protein sequence ID" value="KPL59870.1"/>
    <property type="molecule type" value="Genomic_DNA"/>
</dbReference>